<dbReference type="Proteomes" id="UP000779900">
    <property type="component" value="Unassembled WGS sequence"/>
</dbReference>
<name>A0A937XJF2_UNCW3</name>
<evidence type="ECO:0000313" key="2">
    <source>
        <dbReference type="Proteomes" id="UP000779900"/>
    </source>
</evidence>
<comment type="caution">
    <text evidence="1">The sequence shown here is derived from an EMBL/GenBank/DDBJ whole genome shotgun (WGS) entry which is preliminary data.</text>
</comment>
<dbReference type="EMBL" id="VGIR01000121">
    <property type="protein sequence ID" value="MBM3332706.1"/>
    <property type="molecule type" value="Genomic_DNA"/>
</dbReference>
<gene>
    <name evidence="1" type="ORF">FJY68_12815</name>
</gene>
<protein>
    <submittedName>
        <fullName evidence="1">Uncharacterized protein</fullName>
    </submittedName>
</protein>
<evidence type="ECO:0000313" key="1">
    <source>
        <dbReference type="EMBL" id="MBM3332706.1"/>
    </source>
</evidence>
<proteinExistence type="predicted"/>
<dbReference type="AlphaFoldDB" id="A0A937XJF2"/>
<reference evidence="1" key="1">
    <citation type="submission" date="2019-03" db="EMBL/GenBank/DDBJ databases">
        <title>Lake Tanganyika Metagenome-Assembled Genomes (MAGs).</title>
        <authorList>
            <person name="Tran P."/>
        </authorList>
    </citation>
    <scope>NUCLEOTIDE SEQUENCE</scope>
    <source>
        <strain evidence="1">K_DeepCast_150m_m2_040</strain>
    </source>
</reference>
<sequence length="799" mass="85940">MIVRLTHGGGQASRLTRSLDLVDTISFDVVGTWGGFSSAPAVACSDSGYAITWVSSSGLSVALVSNDGVVSNRVLLDAEVQVRSLAIAARADRYAIVYDGWFHSSQSQDVRAVEVAQDGAILRRTLVARAKGATPSVASSTVARGDSAYLAVFVGPYSDTSDINGRFVWPEDSSADTGVIHIRQGCRAFKPQVAFDGEYFWVAWLEETTPFAETVAKVARVTQRGVVLDTGGIFVGCEVTSVALAAAEDTALVALHLDGDDIVGMRYDSEAQLLDSTPFLITTHGGLGPLAAASADTFLVMWFEKVEGVTQGKVRLAGRRITASGKVVDPDARDYAFSASNHWNKRPAIASDGENFLAVWCDERAEPDYSARLVGKRFDNQGRFLDAETFTITDHHLNPVRPNLSYGAGCYFLCWNEVIGEVANVESTFATRITREGELMDSMPIRVSDTSGALGVAYLRDSMFVVLVKTAANNLYPYVIRAMADGRVLDSAPILIKVRYAGASHYHPSIASMGDTLVLVCGISFECEDYVAAGLYDRELRPLDSAWWKPPPGADWVHRSSVACGGGRILATSESRVHGLSPDFYLLDSALNVLNDSLPLSSPAMPLPYYSMTWDGGNFMCASPVSQDRMSGKGCRISRDGVLLDSPPVRLVEFGSGAFSTGFCRLAADSMGHVGFAFFTFETEGYMSDRIRAAVFPRLTGWVESPPSFAGLNVLQVGPNSSTGIVWLKLGASAKEPQIVTARDIAGRVRAEVSLSPASAERGRTMLDLRHLPAGVYFLETAGERRCTKLVLARPGGAP</sequence>
<organism evidence="1 2">
    <name type="scientific">candidate division WOR-3 bacterium</name>
    <dbReference type="NCBI Taxonomy" id="2052148"/>
    <lineage>
        <taxon>Bacteria</taxon>
        <taxon>Bacteria division WOR-3</taxon>
    </lineage>
</organism>
<accession>A0A937XJF2</accession>